<dbReference type="InterPro" id="IPR001849">
    <property type="entry name" value="PH_domain"/>
</dbReference>
<dbReference type="Gene3D" id="3.40.20.10">
    <property type="entry name" value="Severin"/>
    <property type="match status" value="1"/>
</dbReference>
<dbReference type="AlphaFoldDB" id="A0A9P6Z7E1"/>
<dbReference type="GO" id="GO:0005884">
    <property type="term" value="C:actin filament"/>
    <property type="evidence" value="ECO:0007669"/>
    <property type="project" value="TreeGrafter"/>
</dbReference>
<keyword evidence="5" id="KW-1185">Reference proteome</keyword>
<organism evidence="4 5">
    <name type="scientific">Rhizopus delemar</name>
    <dbReference type="NCBI Taxonomy" id="936053"/>
    <lineage>
        <taxon>Eukaryota</taxon>
        <taxon>Fungi</taxon>
        <taxon>Fungi incertae sedis</taxon>
        <taxon>Mucoromycota</taxon>
        <taxon>Mucoromycotina</taxon>
        <taxon>Mucoromycetes</taxon>
        <taxon>Mucorales</taxon>
        <taxon>Mucorineae</taxon>
        <taxon>Rhizopodaceae</taxon>
        <taxon>Rhizopus</taxon>
    </lineage>
</organism>
<evidence type="ECO:0000259" key="2">
    <source>
        <dbReference type="PROSITE" id="PS50003"/>
    </source>
</evidence>
<evidence type="ECO:0000259" key="3">
    <source>
        <dbReference type="PROSITE" id="PS51263"/>
    </source>
</evidence>
<dbReference type="GO" id="GO:0030864">
    <property type="term" value="C:cortical actin cytoskeleton"/>
    <property type="evidence" value="ECO:0007669"/>
    <property type="project" value="TreeGrafter"/>
</dbReference>
<protein>
    <recommendedName>
        <fullName evidence="6">ADF-H domain-containing protein</fullName>
    </recommendedName>
</protein>
<dbReference type="OMA" id="RFILITW"/>
<feature type="region of interest" description="Disordered" evidence="1">
    <location>
        <begin position="177"/>
        <end position="196"/>
    </location>
</feature>
<dbReference type="SUPFAM" id="SSF55753">
    <property type="entry name" value="Actin depolymerizing proteins"/>
    <property type="match status" value="1"/>
</dbReference>
<evidence type="ECO:0000256" key="1">
    <source>
        <dbReference type="SAM" id="MobiDB-lite"/>
    </source>
</evidence>
<evidence type="ECO:0000313" key="4">
    <source>
        <dbReference type="EMBL" id="KAG1571918.1"/>
    </source>
</evidence>
<dbReference type="GO" id="GO:0030833">
    <property type="term" value="P:regulation of actin filament polymerization"/>
    <property type="evidence" value="ECO:0007669"/>
    <property type="project" value="TreeGrafter"/>
</dbReference>
<dbReference type="EMBL" id="JAANIU010000491">
    <property type="protein sequence ID" value="KAG1571918.1"/>
    <property type="molecule type" value="Genomic_DNA"/>
</dbReference>
<sequence>MCDLSDSRIIEAYNSIVEEESANWLILGYHDTRDVISLYSSGSGGLDEFRNHLSDEVLYGFVRIEDKNILITWVSEHVSGVRRARALVHSRSVASLLKLHHAQITASNLNDLSDANIRTRLKLGEQQVATRKSSSSLTDPKQKRASRQQSGIPLPQSPTTPLQRKPSVEDDFVEANETLPNEDSDDTTKLEIDDDTLIKRQEEERKRKDQEAKLLEEEAKRKSEEEQQRRALKRKQEEEEEQKRRAAAEAERQRMAAEAERQKMAAQKEAERQRMMAEKEAARKLEEERLKKEAEEKRQVEEKKRLQQKLLEAEKNKDVVLSGFISVQPSGSPFWRRRYFTIKGKAMALYRDELSRSPIQVLDLSSVTRLNSVNVDIETFVPNAFVLETKLNGSYQLFADDKKGMETIITALQTVI</sequence>
<name>A0A9P6Z7E1_9FUNG</name>
<gene>
    <name evidence="4" type="ORF">G6F50_004194</name>
</gene>
<feature type="compositionally biased region" description="Polar residues" evidence="1">
    <location>
        <begin position="147"/>
        <end position="162"/>
    </location>
</feature>
<dbReference type="PANTHER" id="PTHR10829:SF56">
    <property type="entry name" value="ADF-H DOMAIN-CONTAINING PROTEIN"/>
    <property type="match status" value="1"/>
</dbReference>
<dbReference type="PANTHER" id="PTHR10829">
    <property type="entry name" value="CORTACTIN AND DREBRIN"/>
    <property type="match status" value="1"/>
</dbReference>
<feature type="domain" description="PH" evidence="2">
    <location>
        <begin position="318"/>
        <end position="416"/>
    </location>
</feature>
<dbReference type="SMART" id="SM00102">
    <property type="entry name" value="ADF"/>
    <property type="match status" value="1"/>
</dbReference>
<feature type="domain" description="ADF-H" evidence="3">
    <location>
        <begin position="1"/>
        <end position="122"/>
    </location>
</feature>
<dbReference type="InterPro" id="IPR002108">
    <property type="entry name" value="ADF-H"/>
</dbReference>
<reference evidence="4 5" key="1">
    <citation type="journal article" date="2020" name="Microb. Genom.">
        <title>Genetic diversity of clinical and environmental Mucorales isolates obtained from an investigation of mucormycosis cases among solid organ transplant recipients.</title>
        <authorList>
            <person name="Nguyen M.H."/>
            <person name="Kaul D."/>
            <person name="Muto C."/>
            <person name="Cheng S.J."/>
            <person name="Richter R.A."/>
            <person name="Bruno V.M."/>
            <person name="Liu G."/>
            <person name="Beyhan S."/>
            <person name="Sundermann A.J."/>
            <person name="Mounaud S."/>
            <person name="Pasculle A.W."/>
            <person name="Nierman W.C."/>
            <person name="Driscoll E."/>
            <person name="Cumbie R."/>
            <person name="Clancy C.J."/>
            <person name="Dupont C.L."/>
        </authorList>
    </citation>
    <scope>NUCLEOTIDE SEQUENCE [LARGE SCALE GENOMIC DNA]</scope>
    <source>
        <strain evidence="4 5">GL24</strain>
    </source>
</reference>
<dbReference type="PROSITE" id="PS50003">
    <property type="entry name" value="PH_DOMAIN"/>
    <property type="match status" value="1"/>
</dbReference>
<dbReference type="Proteomes" id="UP000740926">
    <property type="component" value="Unassembled WGS sequence"/>
</dbReference>
<dbReference type="CDD" id="cd00821">
    <property type="entry name" value="PH"/>
    <property type="match status" value="1"/>
</dbReference>
<dbReference type="InterPro" id="IPR029006">
    <property type="entry name" value="ADF-H/Gelsolin-like_dom_sf"/>
</dbReference>
<proteinExistence type="predicted"/>
<feature type="compositionally biased region" description="Basic and acidic residues" evidence="1">
    <location>
        <begin position="186"/>
        <end position="196"/>
    </location>
</feature>
<dbReference type="Gene3D" id="2.30.29.30">
    <property type="entry name" value="Pleckstrin-homology domain (PH domain)/Phosphotyrosine-binding domain (PTB)"/>
    <property type="match status" value="1"/>
</dbReference>
<feature type="compositionally biased region" description="Polar residues" evidence="1">
    <location>
        <begin position="127"/>
        <end position="139"/>
    </location>
</feature>
<dbReference type="GO" id="GO:0051015">
    <property type="term" value="F:actin filament binding"/>
    <property type="evidence" value="ECO:0007669"/>
    <property type="project" value="TreeGrafter"/>
</dbReference>
<evidence type="ECO:0000313" key="5">
    <source>
        <dbReference type="Proteomes" id="UP000740926"/>
    </source>
</evidence>
<dbReference type="PROSITE" id="PS51263">
    <property type="entry name" value="ADF_H"/>
    <property type="match status" value="1"/>
</dbReference>
<evidence type="ECO:0008006" key="6">
    <source>
        <dbReference type="Google" id="ProtNLM"/>
    </source>
</evidence>
<comment type="caution">
    <text evidence="4">The sequence shown here is derived from an EMBL/GenBank/DDBJ whole genome shotgun (WGS) entry which is preliminary data.</text>
</comment>
<feature type="region of interest" description="Disordered" evidence="1">
    <location>
        <begin position="125"/>
        <end position="168"/>
    </location>
</feature>
<dbReference type="Pfam" id="PF00241">
    <property type="entry name" value="Cofilin_ADF"/>
    <property type="match status" value="1"/>
</dbReference>
<feature type="region of interest" description="Disordered" evidence="1">
    <location>
        <begin position="217"/>
        <end position="282"/>
    </location>
</feature>
<dbReference type="InterPro" id="IPR011993">
    <property type="entry name" value="PH-like_dom_sf"/>
</dbReference>
<dbReference type="Pfam" id="PF00169">
    <property type="entry name" value="PH"/>
    <property type="match status" value="1"/>
</dbReference>
<dbReference type="GO" id="GO:0030427">
    <property type="term" value="C:site of polarized growth"/>
    <property type="evidence" value="ECO:0007669"/>
    <property type="project" value="TreeGrafter"/>
</dbReference>
<dbReference type="SUPFAM" id="SSF50729">
    <property type="entry name" value="PH domain-like"/>
    <property type="match status" value="1"/>
</dbReference>
<accession>A0A9P6Z7E1</accession>